<dbReference type="SUPFAM" id="SSF56601">
    <property type="entry name" value="beta-lactamase/transpeptidase-like"/>
    <property type="match status" value="1"/>
</dbReference>
<dbReference type="InterPro" id="IPR045155">
    <property type="entry name" value="Beta-lactam_cat"/>
</dbReference>
<dbReference type="Pfam" id="PF13354">
    <property type="entry name" value="Beta-lactamase2"/>
    <property type="match status" value="1"/>
</dbReference>
<feature type="non-terminal residue" evidence="5">
    <location>
        <position position="135"/>
    </location>
</feature>
<comment type="similarity">
    <text evidence="2">Belongs to the class-A beta-lactamase family.</text>
</comment>
<dbReference type="PRINTS" id="PR00118">
    <property type="entry name" value="BLACTAMASEA"/>
</dbReference>
<gene>
    <name evidence="5" type="ORF">HKB35_31570</name>
</gene>
<dbReference type="AlphaFoldDB" id="A0A7Y0N4M1"/>
<evidence type="ECO:0000259" key="4">
    <source>
        <dbReference type="Pfam" id="PF13354"/>
    </source>
</evidence>
<dbReference type="InterPro" id="IPR012338">
    <property type="entry name" value="Beta-lactam/transpept-like"/>
</dbReference>
<dbReference type="EC" id="3.5.2.6" evidence="3"/>
<dbReference type="PANTHER" id="PTHR35333">
    <property type="entry name" value="BETA-LACTAMASE"/>
    <property type="match status" value="1"/>
</dbReference>
<evidence type="ECO:0000313" key="6">
    <source>
        <dbReference type="Proteomes" id="UP000565155"/>
    </source>
</evidence>
<feature type="domain" description="Beta-lactamase class A catalytic" evidence="4">
    <location>
        <begin position="3"/>
        <end position="109"/>
    </location>
</feature>
<protein>
    <recommendedName>
        <fullName evidence="3">beta-lactamase</fullName>
        <ecNumber evidence="3">3.5.2.6</ecNumber>
    </recommendedName>
</protein>
<evidence type="ECO:0000256" key="1">
    <source>
        <dbReference type="ARBA" id="ARBA00001526"/>
    </source>
</evidence>
<dbReference type="RefSeq" id="WP_169630139.1">
    <property type="nucleotide sequence ID" value="NZ_JABCMA010001399.1"/>
</dbReference>
<feature type="non-terminal residue" evidence="5">
    <location>
        <position position="1"/>
    </location>
</feature>
<name>A0A7Y0N4M1_VIBAL</name>
<sequence length="135" mass="15180">LIGDKVTQLDRFEPELNQAKADDLRDTTTPNAMNKTLYHILFEDVLAQNSKKQLKEWMQGNTVSDSLLRSVLPKGWSIADRSGAGANGSRGITAAIWTDEREPLIISIYLTQTNLSMPERNQVINEIGKAIFEEY</sequence>
<accession>A0A7Y0N4M1</accession>
<dbReference type="InterPro" id="IPR000871">
    <property type="entry name" value="Beta-lactam_class-A"/>
</dbReference>
<dbReference type="Proteomes" id="UP000565155">
    <property type="component" value="Unassembled WGS sequence"/>
</dbReference>
<dbReference type="Gene3D" id="3.40.710.10">
    <property type="entry name" value="DD-peptidase/beta-lactamase superfamily"/>
    <property type="match status" value="1"/>
</dbReference>
<evidence type="ECO:0000313" key="5">
    <source>
        <dbReference type="EMBL" id="NMR78119.1"/>
    </source>
</evidence>
<dbReference type="PANTHER" id="PTHR35333:SF3">
    <property type="entry name" value="BETA-LACTAMASE-TYPE TRANSPEPTIDASE FOLD CONTAINING PROTEIN"/>
    <property type="match status" value="1"/>
</dbReference>
<keyword evidence="5" id="KW-0378">Hydrolase</keyword>
<comment type="caution">
    <text evidence="5">The sequence shown here is derived from an EMBL/GenBank/DDBJ whole genome shotgun (WGS) entry which is preliminary data.</text>
</comment>
<dbReference type="EMBL" id="JABCMA010001399">
    <property type="protein sequence ID" value="NMR78119.1"/>
    <property type="molecule type" value="Genomic_DNA"/>
</dbReference>
<organism evidence="5 6">
    <name type="scientific">Vibrio alginolyticus</name>
    <dbReference type="NCBI Taxonomy" id="663"/>
    <lineage>
        <taxon>Bacteria</taxon>
        <taxon>Pseudomonadati</taxon>
        <taxon>Pseudomonadota</taxon>
        <taxon>Gammaproteobacteria</taxon>
        <taxon>Vibrionales</taxon>
        <taxon>Vibrionaceae</taxon>
        <taxon>Vibrio</taxon>
    </lineage>
</organism>
<evidence type="ECO:0000256" key="2">
    <source>
        <dbReference type="ARBA" id="ARBA00009009"/>
    </source>
</evidence>
<dbReference type="GO" id="GO:0046677">
    <property type="term" value="P:response to antibiotic"/>
    <property type="evidence" value="ECO:0007669"/>
    <property type="project" value="InterPro"/>
</dbReference>
<dbReference type="GO" id="GO:0008800">
    <property type="term" value="F:beta-lactamase activity"/>
    <property type="evidence" value="ECO:0007669"/>
    <property type="project" value="UniProtKB-EC"/>
</dbReference>
<reference evidence="5 6" key="1">
    <citation type="submission" date="2020-04" db="EMBL/GenBank/DDBJ databases">
        <title>Whole-genome sequencing of Vibrio spp. from China reveals different genetic environments of blaCTX-M-14 among diverse lineages.</title>
        <authorList>
            <person name="Zheng Z."/>
            <person name="Ye L."/>
            <person name="Chen S."/>
        </authorList>
    </citation>
    <scope>NUCLEOTIDE SEQUENCE [LARGE SCALE GENOMIC DNA]</scope>
    <source>
        <strain evidence="5 6">Vb1636</strain>
    </source>
</reference>
<proteinExistence type="inferred from homology"/>
<evidence type="ECO:0000256" key="3">
    <source>
        <dbReference type="ARBA" id="ARBA00012865"/>
    </source>
</evidence>
<dbReference type="GO" id="GO:0030655">
    <property type="term" value="P:beta-lactam antibiotic catabolic process"/>
    <property type="evidence" value="ECO:0007669"/>
    <property type="project" value="InterPro"/>
</dbReference>
<comment type="catalytic activity">
    <reaction evidence="1">
        <text>a beta-lactam + H2O = a substituted beta-amino acid</text>
        <dbReference type="Rhea" id="RHEA:20401"/>
        <dbReference type="ChEBI" id="CHEBI:15377"/>
        <dbReference type="ChEBI" id="CHEBI:35627"/>
        <dbReference type="ChEBI" id="CHEBI:140347"/>
        <dbReference type="EC" id="3.5.2.6"/>
    </reaction>
</comment>